<evidence type="ECO:0000256" key="4">
    <source>
        <dbReference type="ARBA" id="ARBA00022655"/>
    </source>
</evidence>
<comment type="similarity">
    <text evidence="2 8">Belongs to the PanB family.</text>
</comment>
<dbReference type="SUPFAM" id="SSF51621">
    <property type="entry name" value="Phosphoenolpyruvate/pyruvate domain"/>
    <property type="match status" value="1"/>
</dbReference>
<dbReference type="OrthoDB" id="9781789at2"/>
<dbReference type="PANTHER" id="PTHR20881:SF0">
    <property type="entry name" value="3-METHYL-2-OXOBUTANOATE HYDROXYMETHYLTRANSFERASE"/>
    <property type="match status" value="1"/>
</dbReference>
<dbReference type="GO" id="GO:0005737">
    <property type="term" value="C:cytoplasm"/>
    <property type="evidence" value="ECO:0007669"/>
    <property type="project" value="UniProtKB-SubCell"/>
</dbReference>
<dbReference type="InterPro" id="IPR003700">
    <property type="entry name" value="Pantoate_hydroxy_MeTrfase"/>
</dbReference>
<gene>
    <name evidence="8 12" type="primary">panB</name>
    <name evidence="12" type="ORF">GLE_3176</name>
</gene>
<dbReference type="GO" id="GO:0008168">
    <property type="term" value="F:methyltransferase activity"/>
    <property type="evidence" value="ECO:0007669"/>
    <property type="project" value="UniProtKB-KW"/>
</dbReference>
<dbReference type="FunFam" id="3.20.20.60:FF:000003">
    <property type="entry name" value="3-methyl-2-oxobutanoate hydroxymethyltransferase"/>
    <property type="match status" value="1"/>
</dbReference>
<dbReference type="GO" id="GO:0000287">
    <property type="term" value="F:magnesium ion binding"/>
    <property type="evidence" value="ECO:0007669"/>
    <property type="project" value="TreeGrafter"/>
</dbReference>
<evidence type="ECO:0000256" key="11">
    <source>
        <dbReference type="PIRSR" id="PIRSR000388-3"/>
    </source>
</evidence>
<sequence>MYTSAPTDATPSEKRKAWTVPMLADAKRDGRKLVMLTAYDASFARTMDAVGTDLVLVGDSLGMVVQGHNSTLPVSAADMAYHTACVARGLSKALLIADLPFASDATAERALDASTALLRAGAAMVKIEGAGHKLDIIRFLVEREIPVCAHLGLTPQSVLRLGGYKLQGRDDATAAKLRADARAVAEAGAALLVLECVPTGLAQAITAEIAIPTIGIGAGPHCDGQVLVLHDLLGVNSGHRRPKFVKDFLAEGGSVAGAFAAYGEAVRSGRFPDASHSYD</sequence>
<dbReference type="RefSeq" id="WP_057948098.1">
    <property type="nucleotide sequence ID" value="NZ_CP067396.1"/>
</dbReference>
<feature type="binding site" evidence="8 11">
    <location>
        <position position="128"/>
    </location>
    <ligand>
        <name>Mg(2+)</name>
        <dbReference type="ChEBI" id="CHEBI:18420"/>
    </ligand>
</feature>
<evidence type="ECO:0000256" key="2">
    <source>
        <dbReference type="ARBA" id="ARBA00008676"/>
    </source>
</evidence>
<dbReference type="Proteomes" id="UP000061569">
    <property type="component" value="Chromosome"/>
</dbReference>
<feature type="active site" description="Proton acceptor" evidence="8 9">
    <location>
        <position position="195"/>
    </location>
</feature>
<dbReference type="GO" id="GO:0032259">
    <property type="term" value="P:methylation"/>
    <property type="evidence" value="ECO:0007669"/>
    <property type="project" value="UniProtKB-KW"/>
</dbReference>
<dbReference type="EMBL" id="CP013140">
    <property type="protein sequence ID" value="ALN58522.1"/>
    <property type="molecule type" value="Genomic_DNA"/>
</dbReference>
<dbReference type="PIRSF" id="PIRSF000388">
    <property type="entry name" value="Pantoate_hydroxy_MeTrfase"/>
    <property type="match status" value="1"/>
</dbReference>
<organism evidence="12 13">
    <name type="scientific">Lysobacter enzymogenes</name>
    <dbReference type="NCBI Taxonomy" id="69"/>
    <lineage>
        <taxon>Bacteria</taxon>
        <taxon>Pseudomonadati</taxon>
        <taxon>Pseudomonadota</taxon>
        <taxon>Gammaproteobacteria</taxon>
        <taxon>Lysobacterales</taxon>
        <taxon>Lysobacteraceae</taxon>
        <taxon>Lysobacter</taxon>
    </lineage>
</organism>
<accession>A0A0S2DIZ3</accession>
<evidence type="ECO:0000256" key="9">
    <source>
        <dbReference type="PIRSR" id="PIRSR000388-1"/>
    </source>
</evidence>
<reference evidence="12 13" key="1">
    <citation type="submission" date="2015-11" db="EMBL/GenBank/DDBJ databases">
        <title>Genome sequences of Lysobacter enzymogenes strain C3 and Lysobacter antibioticus ATCC 29479.</title>
        <authorList>
            <person name="Kobayashi D.Y."/>
        </authorList>
    </citation>
    <scope>NUCLEOTIDE SEQUENCE [LARGE SCALE GENOMIC DNA]</scope>
    <source>
        <strain evidence="12 13">C3</strain>
    </source>
</reference>
<evidence type="ECO:0000256" key="3">
    <source>
        <dbReference type="ARBA" id="ARBA00011424"/>
    </source>
</evidence>
<feature type="binding site" evidence="8 10">
    <location>
        <position position="98"/>
    </location>
    <ligand>
        <name>3-methyl-2-oxobutanoate</name>
        <dbReference type="ChEBI" id="CHEBI:11851"/>
    </ligand>
</feature>
<dbReference type="KEGG" id="lez:GLE_3176"/>
<dbReference type="InterPro" id="IPR040442">
    <property type="entry name" value="Pyrv_kinase-like_dom_sf"/>
</dbReference>
<dbReference type="GO" id="GO:0003864">
    <property type="term" value="F:3-methyl-2-oxobutanoate hydroxymethyltransferase activity"/>
    <property type="evidence" value="ECO:0007669"/>
    <property type="project" value="UniProtKB-UniRule"/>
</dbReference>
<protein>
    <recommendedName>
        <fullName evidence="8">3-methyl-2-oxobutanoate hydroxymethyltransferase</fullName>
        <ecNumber evidence="8">2.1.2.11</ecNumber>
    </recommendedName>
    <alternativeName>
        <fullName evidence="8">Ketopantoate hydroxymethyltransferase</fullName>
        <shortName evidence="8">KPHMT</shortName>
    </alternativeName>
</protein>
<evidence type="ECO:0000256" key="1">
    <source>
        <dbReference type="ARBA" id="ARBA00005033"/>
    </source>
</evidence>
<dbReference type="STRING" id="69.GLE_3176"/>
<dbReference type="EC" id="2.1.2.11" evidence="8"/>
<dbReference type="NCBIfam" id="NF001452">
    <property type="entry name" value="PRK00311.1"/>
    <property type="match status" value="1"/>
</dbReference>
<comment type="cofactor">
    <cofactor evidence="8 11">
        <name>Mg(2+)</name>
        <dbReference type="ChEBI" id="CHEBI:18420"/>
    </cofactor>
    <text evidence="8 11">Binds 1 Mg(2+) ion per subunit.</text>
</comment>
<keyword evidence="8 11" id="KW-0460">Magnesium</keyword>
<evidence type="ECO:0000256" key="6">
    <source>
        <dbReference type="ARBA" id="ARBA00022723"/>
    </source>
</evidence>
<evidence type="ECO:0000256" key="10">
    <source>
        <dbReference type="PIRSR" id="PIRSR000388-2"/>
    </source>
</evidence>
<evidence type="ECO:0000313" key="12">
    <source>
        <dbReference type="EMBL" id="ALN58522.1"/>
    </source>
</evidence>
<comment type="subcellular location">
    <subcellularLocation>
        <location evidence="8">Cytoplasm</location>
    </subcellularLocation>
</comment>
<evidence type="ECO:0000256" key="7">
    <source>
        <dbReference type="ARBA" id="ARBA00056497"/>
    </source>
</evidence>
<dbReference type="InterPro" id="IPR015813">
    <property type="entry name" value="Pyrv/PenolPyrv_kinase-like_dom"/>
</dbReference>
<proteinExistence type="inferred from homology"/>
<feature type="binding site" evidence="8 11">
    <location>
        <position position="59"/>
    </location>
    <ligand>
        <name>Mg(2+)</name>
        <dbReference type="ChEBI" id="CHEBI:18420"/>
    </ligand>
</feature>
<feature type="binding site" evidence="8 10">
    <location>
        <position position="126"/>
    </location>
    <ligand>
        <name>3-methyl-2-oxobutanoate</name>
        <dbReference type="ChEBI" id="CHEBI:11851"/>
    </ligand>
</feature>
<dbReference type="CDD" id="cd06557">
    <property type="entry name" value="KPHMT-like"/>
    <property type="match status" value="1"/>
</dbReference>
<evidence type="ECO:0000313" key="13">
    <source>
        <dbReference type="Proteomes" id="UP000061569"/>
    </source>
</evidence>
<dbReference type="HAMAP" id="MF_00156">
    <property type="entry name" value="PanB"/>
    <property type="match status" value="1"/>
</dbReference>
<keyword evidence="8" id="KW-0963">Cytoplasm</keyword>
<feature type="binding site" evidence="8 10">
    <location>
        <begin position="59"/>
        <end position="60"/>
    </location>
    <ligand>
        <name>3-methyl-2-oxobutanoate</name>
        <dbReference type="ChEBI" id="CHEBI:11851"/>
    </ligand>
</feature>
<comment type="catalytic activity">
    <reaction evidence="8">
        <text>(6R)-5,10-methylene-5,6,7,8-tetrahydrofolate + 3-methyl-2-oxobutanoate + H2O = 2-dehydropantoate + (6S)-5,6,7,8-tetrahydrofolate</text>
        <dbReference type="Rhea" id="RHEA:11824"/>
        <dbReference type="ChEBI" id="CHEBI:11561"/>
        <dbReference type="ChEBI" id="CHEBI:11851"/>
        <dbReference type="ChEBI" id="CHEBI:15377"/>
        <dbReference type="ChEBI" id="CHEBI:15636"/>
        <dbReference type="ChEBI" id="CHEBI:57453"/>
        <dbReference type="EC" id="2.1.2.11"/>
    </reaction>
</comment>
<dbReference type="UniPathway" id="UPA00028">
    <property type="reaction ID" value="UER00003"/>
</dbReference>
<dbReference type="Pfam" id="PF02548">
    <property type="entry name" value="Pantoate_transf"/>
    <property type="match status" value="1"/>
</dbReference>
<keyword evidence="5 8" id="KW-0808">Transferase</keyword>
<dbReference type="AlphaFoldDB" id="A0A0S2DIZ3"/>
<dbReference type="Gene3D" id="3.20.20.60">
    <property type="entry name" value="Phosphoenolpyruvate-binding domains"/>
    <property type="match status" value="1"/>
</dbReference>
<keyword evidence="4 8" id="KW-0566">Pantothenate biosynthesis</keyword>
<comment type="function">
    <text evidence="7 8">Catalyzes the reversible reaction in which hydroxymethyl group from 5,10-methylenetetrahydrofolate is transferred onto alpha-ketoisovalerate to form ketopantoate.</text>
</comment>
<dbReference type="NCBIfam" id="TIGR00222">
    <property type="entry name" value="panB"/>
    <property type="match status" value="1"/>
</dbReference>
<feature type="binding site" evidence="8 11">
    <location>
        <position position="98"/>
    </location>
    <ligand>
        <name>Mg(2+)</name>
        <dbReference type="ChEBI" id="CHEBI:18420"/>
    </ligand>
</feature>
<evidence type="ECO:0000256" key="8">
    <source>
        <dbReference type="HAMAP-Rule" id="MF_00156"/>
    </source>
</evidence>
<comment type="pathway">
    <text evidence="1 8">Cofactor biosynthesis; (R)-pantothenate biosynthesis; (R)-pantoate from 3-methyl-2-oxobutanoate: step 1/2.</text>
</comment>
<dbReference type="PANTHER" id="PTHR20881">
    <property type="entry name" value="3-METHYL-2-OXOBUTANOATE HYDROXYMETHYLTRANSFERASE"/>
    <property type="match status" value="1"/>
</dbReference>
<dbReference type="PATRIC" id="fig|69.6.peg.3131"/>
<name>A0A0S2DIZ3_LYSEN</name>
<evidence type="ECO:0000256" key="5">
    <source>
        <dbReference type="ARBA" id="ARBA00022679"/>
    </source>
</evidence>
<comment type="subunit">
    <text evidence="3 8">Homodecamer; pentamer of dimers.</text>
</comment>
<keyword evidence="6 8" id="KW-0479">Metal-binding</keyword>
<keyword evidence="12" id="KW-0489">Methyltransferase</keyword>
<dbReference type="GO" id="GO:0015940">
    <property type="term" value="P:pantothenate biosynthetic process"/>
    <property type="evidence" value="ECO:0007669"/>
    <property type="project" value="UniProtKB-UniRule"/>
</dbReference>